<protein>
    <recommendedName>
        <fullName evidence="3">Secreted protein</fullName>
    </recommendedName>
</protein>
<accession>A0A6J4M5X1</accession>
<organism evidence="2">
    <name type="scientific">uncultured Nocardioidaceae bacterium</name>
    <dbReference type="NCBI Taxonomy" id="253824"/>
    <lineage>
        <taxon>Bacteria</taxon>
        <taxon>Bacillati</taxon>
        <taxon>Actinomycetota</taxon>
        <taxon>Actinomycetes</taxon>
        <taxon>Propionibacteriales</taxon>
        <taxon>Nocardioidaceae</taxon>
        <taxon>environmental samples</taxon>
    </lineage>
</organism>
<feature type="chain" id="PRO_5039435245" description="Secreted protein" evidence="1">
    <location>
        <begin position="21"/>
        <end position="100"/>
    </location>
</feature>
<gene>
    <name evidence="2" type="ORF">AVDCRST_MAG29-2106</name>
</gene>
<sequence length="100" mass="9784">MNSTARKAIVSVFASGVVMAGVAAPASAAEQTQGDGLVQVQVGDITITDAVDIGVAAQVAANICGVKVGPVAVLGVAVDRSGGDRTVCSTDQGDVTLTQN</sequence>
<evidence type="ECO:0008006" key="3">
    <source>
        <dbReference type="Google" id="ProtNLM"/>
    </source>
</evidence>
<evidence type="ECO:0000256" key="1">
    <source>
        <dbReference type="SAM" id="SignalP"/>
    </source>
</evidence>
<dbReference type="EMBL" id="CADCUG010000130">
    <property type="protein sequence ID" value="CAA9349041.1"/>
    <property type="molecule type" value="Genomic_DNA"/>
</dbReference>
<proteinExistence type="predicted"/>
<reference evidence="2" key="1">
    <citation type="submission" date="2020-02" db="EMBL/GenBank/DDBJ databases">
        <authorList>
            <person name="Meier V. D."/>
        </authorList>
    </citation>
    <scope>NUCLEOTIDE SEQUENCE</scope>
    <source>
        <strain evidence="2">AVDCRST_MAG29</strain>
    </source>
</reference>
<feature type="signal peptide" evidence="1">
    <location>
        <begin position="1"/>
        <end position="20"/>
    </location>
</feature>
<dbReference type="AlphaFoldDB" id="A0A6J4M5X1"/>
<evidence type="ECO:0000313" key="2">
    <source>
        <dbReference type="EMBL" id="CAA9349041.1"/>
    </source>
</evidence>
<keyword evidence="1" id="KW-0732">Signal</keyword>
<name>A0A6J4M5X1_9ACTN</name>